<organism evidence="2 3">
    <name type="scientific">Skermania pinensis</name>
    <dbReference type="NCBI Taxonomy" id="39122"/>
    <lineage>
        <taxon>Bacteria</taxon>
        <taxon>Bacillati</taxon>
        <taxon>Actinomycetota</taxon>
        <taxon>Actinomycetes</taxon>
        <taxon>Mycobacteriales</taxon>
        <taxon>Gordoniaceae</taxon>
        <taxon>Skermania</taxon>
    </lineage>
</organism>
<sequence>MQTREGEFAGFAGPIHWRAWLPDTPAKAVVVLVHGVAEHSGRYGHVAQTLTDAGYAVYAHDHHGHGRSAGKPANIESLDGLADDLGEMTAVARSEQPGLALFLIAHSMGALTTLYYLTRDPAPLAGVVLSAPPLEVPVVNPMLRAASGVLTRVTPNLGVLKLDSSMISRDPAVVRDYDTDPLNFRGKLPVRTGAEILRITELVGERLPRIDVPMLVLHGTADRLADISGAELVATKIGSTDFTFTRYPGLYHEVFNEPERAQVLNDTVSWLDAHSG</sequence>
<dbReference type="InterPro" id="IPR022742">
    <property type="entry name" value="Hydrolase_4"/>
</dbReference>
<dbReference type="RefSeq" id="WP_066468917.1">
    <property type="nucleotide sequence ID" value="NZ_CBCRUZ010000024.1"/>
</dbReference>
<evidence type="ECO:0000313" key="2">
    <source>
        <dbReference type="EMBL" id="QXQ15019.1"/>
    </source>
</evidence>
<dbReference type="Gene3D" id="3.40.50.1820">
    <property type="entry name" value="alpha/beta hydrolase"/>
    <property type="match status" value="1"/>
</dbReference>
<evidence type="ECO:0000259" key="1">
    <source>
        <dbReference type="Pfam" id="PF12146"/>
    </source>
</evidence>
<dbReference type="SUPFAM" id="SSF53474">
    <property type="entry name" value="alpha/beta-Hydrolases"/>
    <property type="match status" value="1"/>
</dbReference>
<dbReference type="Proteomes" id="UP000887023">
    <property type="component" value="Chromosome"/>
</dbReference>
<dbReference type="PANTHER" id="PTHR11614">
    <property type="entry name" value="PHOSPHOLIPASE-RELATED"/>
    <property type="match status" value="1"/>
</dbReference>
<dbReference type="Pfam" id="PF12146">
    <property type="entry name" value="Hydrolase_4"/>
    <property type="match status" value="1"/>
</dbReference>
<dbReference type="EMBL" id="CP079105">
    <property type="protein sequence ID" value="QXQ15019.1"/>
    <property type="molecule type" value="Genomic_DNA"/>
</dbReference>
<dbReference type="InterPro" id="IPR051044">
    <property type="entry name" value="MAG_DAG_Lipase"/>
</dbReference>
<proteinExistence type="predicted"/>
<protein>
    <submittedName>
        <fullName evidence="2">Lysophospholipase</fullName>
    </submittedName>
</protein>
<feature type="domain" description="Serine aminopeptidase S33" evidence="1">
    <location>
        <begin position="25"/>
        <end position="259"/>
    </location>
</feature>
<name>A0ABX8SDG5_9ACTN</name>
<accession>A0ABX8SDG5</accession>
<keyword evidence="3" id="KW-1185">Reference proteome</keyword>
<evidence type="ECO:0000313" key="3">
    <source>
        <dbReference type="Proteomes" id="UP000887023"/>
    </source>
</evidence>
<dbReference type="InterPro" id="IPR029058">
    <property type="entry name" value="AB_hydrolase_fold"/>
</dbReference>
<gene>
    <name evidence="2" type="ORF">KV203_06595</name>
</gene>
<reference evidence="2" key="1">
    <citation type="submission" date="2021-07" db="EMBL/GenBank/DDBJ databases">
        <title>Candidatus Kaistella beijingensis sp. nov. isolated from a municipal wastewater treatment plant is involved in sludge foaming.</title>
        <authorList>
            <person name="Song Y."/>
            <person name="Liu S.-J."/>
        </authorList>
    </citation>
    <scope>NUCLEOTIDE SEQUENCE</scope>
    <source>
        <strain evidence="2">DSM 43998</strain>
    </source>
</reference>